<reference evidence="1" key="1">
    <citation type="submission" date="2021-01" db="EMBL/GenBank/DDBJ databases">
        <title>YIM 132084 draft genome.</title>
        <authorList>
            <person name="An D."/>
        </authorList>
    </citation>
    <scope>NUCLEOTIDE SEQUENCE</scope>
    <source>
        <strain evidence="1">YIM 132084</strain>
    </source>
</reference>
<dbReference type="EMBL" id="JAERWK010000022">
    <property type="protein sequence ID" value="MBM9468991.1"/>
    <property type="molecule type" value="Genomic_DNA"/>
</dbReference>
<dbReference type="AlphaFoldDB" id="A0A938YAK2"/>
<dbReference type="Pfam" id="PF10054">
    <property type="entry name" value="DUF2291"/>
    <property type="match status" value="1"/>
</dbReference>
<dbReference type="Proteomes" id="UP000663792">
    <property type="component" value="Unassembled WGS sequence"/>
</dbReference>
<comment type="caution">
    <text evidence="1">The sequence shown here is derived from an EMBL/GenBank/DDBJ whole genome shotgun (WGS) entry which is preliminary data.</text>
</comment>
<organism evidence="1 2">
    <name type="scientific">Nakamurella leprariae</name>
    <dbReference type="NCBI Taxonomy" id="2803911"/>
    <lineage>
        <taxon>Bacteria</taxon>
        <taxon>Bacillati</taxon>
        <taxon>Actinomycetota</taxon>
        <taxon>Actinomycetes</taxon>
        <taxon>Nakamurellales</taxon>
        <taxon>Nakamurellaceae</taxon>
        <taxon>Nakamurella</taxon>
    </lineage>
</organism>
<sequence length="226" mass="23380">MKSPSRSSGRVRNRLIAAGAIVVLVVAMLLCTRFETPESLANIGPEQFNATTEATELFDRAKAELPEAADPLDEVLPAAQASIAAAAEQFEAVSPSEGSYDFAVTATGTVTPESTAESLRLEVEGLSGETPVIVPLTTAVNGTIVRDAMGFRFGDAPGQTQYQYVGDEIKKLIQTDVVAPLGDPTQLVGQTVTVTGVLNVTATGGGDTVPAAKPANIQPVVIEVAA</sequence>
<dbReference type="InterPro" id="IPR014582">
    <property type="entry name" value="UCP033535_lipo"/>
</dbReference>
<dbReference type="SUPFAM" id="SSF141318">
    <property type="entry name" value="TM0957-like"/>
    <property type="match status" value="1"/>
</dbReference>
<evidence type="ECO:0000313" key="1">
    <source>
        <dbReference type="EMBL" id="MBM9468991.1"/>
    </source>
</evidence>
<dbReference type="InterPro" id="IPR036215">
    <property type="entry name" value="TM0957-like_sf"/>
</dbReference>
<protein>
    <submittedName>
        <fullName evidence="1">DUF2291 family protein</fullName>
    </submittedName>
</protein>
<keyword evidence="2" id="KW-1185">Reference proteome</keyword>
<gene>
    <name evidence="1" type="ORF">JL106_17030</name>
</gene>
<accession>A0A938YAK2</accession>
<name>A0A938YAK2_9ACTN</name>
<evidence type="ECO:0000313" key="2">
    <source>
        <dbReference type="Proteomes" id="UP000663792"/>
    </source>
</evidence>
<proteinExistence type="predicted"/>
<dbReference type="RefSeq" id="WP_205261959.1">
    <property type="nucleotide sequence ID" value="NZ_JAERWK010000022.1"/>
</dbReference>